<evidence type="ECO:0000256" key="5">
    <source>
        <dbReference type="ARBA" id="ARBA00022982"/>
    </source>
</evidence>
<feature type="chain" id="PRO_5013167605" description="Pseudoazurin" evidence="9">
    <location>
        <begin position="21"/>
        <end position="142"/>
    </location>
</feature>
<evidence type="ECO:0000256" key="7">
    <source>
        <dbReference type="NCBIfam" id="TIGR02375"/>
    </source>
</evidence>
<evidence type="ECO:0000313" key="11">
    <source>
        <dbReference type="EMBL" id="SNT39332.1"/>
    </source>
</evidence>
<dbReference type="PRINTS" id="PR00155">
    <property type="entry name" value="AMICYANIN"/>
</dbReference>
<organism evidence="11 12">
    <name type="scientific">Tropicimonas sediminicola</name>
    <dbReference type="NCBI Taxonomy" id="1031541"/>
    <lineage>
        <taxon>Bacteria</taxon>
        <taxon>Pseudomonadati</taxon>
        <taxon>Pseudomonadota</taxon>
        <taxon>Alphaproteobacteria</taxon>
        <taxon>Rhodobacterales</taxon>
        <taxon>Roseobacteraceae</taxon>
        <taxon>Tropicimonas</taxon>
    </lineage>
</organism>
<dbReference type="Gene3D" id="2.60.40.420">
    <property type="entry name" value="Cupredoxins - blue copper proteins"/>
    <property type="match status" value="1"/>
</dbReference>
<comment type="subcellular location">
    <subcellularLocation>
        <location evidence="1">Periplasm</location>
    </subcellularLocation>
</comment>
<evidence type="ECO:0000256" key="9">
    <source>
        <dbReference type="SAM" id="SignalP"/>
    </source>
</evidence>
<keyword evidence="3 8" id="KW-0479">Metal-binding</keyword>
<keyword evidence="6 8" id="KW-0186">Copper</keyword>
<dbReference type="Proteomes" id="UP000198426">
    <property type="component" value="Unassembled WGS sequence"/>
</dbReference>
<reference evidence="11 12" key="1">
    <citation type="submission" date="2017-06" db="EMBL/GenBank/DDBJ databases">
        <authorList>
            <person name="Kim H.J."/>
            <person name="Triplett B.A."/>
        </authorList>
    </citation>
    <scope>NUCLEOTIDE SEQUENCE [LARGE SCALE GENOMIC DNA]</scope>
    <source>
        <strain evidence="11 12">DSM 29339</strain>
    </source>
</reference>
<evidence type="ECO:0000259" key="10">
    <source>
        <dbReference type="Pfam" id="PF00127"/>
    </source>
</evidence>
<dbReference type="InterPro" id="IPR008972">
    <property type="entry name" value="Cupredoxin"/>
</dbReference>
<proteinExistence type="predicted"/>
<dbReference type="SUPFAM" id="SSF49503">
    <property type="entry name" value="Cupredoxins"/>
    <property type="match status" value="1"/>
</dbReference>
<feature type="domain" description="Blue (type 1) copper" evidence="10">
    <location>
        <begin position="26"/>
        <end position="112"/>
    </location>
</feature>
<keyword evidence="12" id="KW-1185">Reference proteome</keyword>
<dbReference type="InterPro" id="IPR001235">
    <property type="entry name" value="Copper_blue_Plastocyanin"/>
</dbReference>
<dbReference type="CDD" id="cd04218">
    <property type="entry name" value="Pseudoazurin"/>
    <property type="match status" value="1"/>
</dbReference>
<evidence type="ECO:0000256" key="3">
    <source>
        <dbReference type="ARBA" id="ARBA00022723"/>
    </source>
</evidence>
<keyword evidence="9" id="KW-0732">Signal</keyword>
<feature type="binding site" evidence="8">
    <location>
        <position position="106"/>
    </location>
    <ligand>
        <name>Cu cation</name>
        <dbReference type="ChEBI" id="CHEBI:23378"/>
    </ligand>
</feature>
<dbReference type="AlphaFoldDB" id="A0A239MAX3"/>
<keyword evidence="2" id="KW-0813">Transport</keyword>
<keyword evidence="4" id="KW-0574">Periplasm</keyword>
<accession>A0A239MAX3</accession>
<evidence type="ECO:0000256" key="2">
    <source>
        <dbReference type="ARBA" id="ARBA00022448"/>
    </source>
</evidence>
<name>A0A239MAX3_9RHOB</name>
<dbReference type="EMBL" id="FZOY01000015">
    <property type="protein sequence ID" value="SNT39332.1"/>
    <property type="molecule type" value="Genomic_DNA"/>
</dbReference>
<comment type="cofactor">
    <cofactor evidence="8">
        <name>Cu cation</name>
        <dbReference type="ChEBI" id="CHEBI:23378"/>
    </cofactor>
    <text evidence="8">Binds 1 copper ion per subunit.</text>
</comment>
<sequence length="142" mass="15031">MMKPLMLATLITVTAGIAAAETHEVQMLNKGEAGSMVFVPAYVKAAPGDVVHFVSVDAGHNVESIEGMLPEGVEAFKTKPSEDFELTVAAEGLYGIKCTPHYGMGMVALVQVGDAVNLEAATAVKQRGKSRERMADLLARVE</sequence>
<dbReference type="NCBIfam" id="TIGR02375">
    <property type="entry name" value="pseudoazurin"/>
    <property type="match status" value="1"/>
</dbReference>
<dbReference type="Pfam" id="PF00127">
    <property type="entry name" value="Copper-bind"/>
    <property type="match status" value="1"/>
</dbReference>
<feature type="binding site" evidence="8">
    <location>
        <position position="60"/>
    </location>
    <ligand>
        <name>Cu cation</name>
        <dbReference type="ChEBI" id="CHEBI:23378"/>
    </ligand>
</feature>
<evidence type="ECO:0000256" key="4">
    <source>
        <dbReference type="ARBA" id="ARBA00022764"/>
    </source>
</evidence>
<dbReference type="GO" id="GO:0005507">
    <property type="term" value="F:copper ion binding"/>
    <property type="evidence" value="ECO:0007669"/>
    <property type="project" value="UniProtKB-UniRule"/>
</dbReference>
<keyword evidence="5" id="KW-0249">Electron transport</keyword>
<gene>
    <name evidence="11" type="ORF">SAMN05421757_1159</name>
</gene>
<dbReference type="InterPro" id="IPR012745">
    <property type="entry name" value="Pseudoazurin"/>
</dbReference>
<evidence type="ECO:0000256" key="8">
    <source>
        <dbReference type="PIRSR" id="PIRSR602386-1"/>
    </source>
</evidence>
<dbReference type="GO" id="GO:0009055">
    <property type="term" value="F:electron transfer activity"/>
    <property type="evidence" value="ECO:0007669"/>
    <property type="project" value="InterPro"/>
</dbReference>
<evidence type="ECO:0000256" key="1">
    <source>
        <dbReference type="ARBA" id="ARBA00004418"/>
    </source>
</evidence>
<dbReference type="GO" id="GO:0042597">
    <property type="term" value="C:periplasmic space"/>
    <property type="evidence" value="ECO:0007669"/>
    <property type="project" value="UniProtKB-SubCell"/>
</dbReference>
<dbReference type="InterPro" id="IPR002386">
    <property type="entry name" value="Amicyanin/Pseudoazurin"/>
</dbReference>
<dbReference type="InterPro" id="IPR000923">
    <property type="entry name" value="BlueCu_1"/>
</dbReference>
<feature type="binding site" evidence="8">
    <location>
        <position position="101"/>
    </location>
    <ligand>
        <name>Cu cation</name>
        <dbReference type="ChEBI" id="CHEBI:23378"/>
    </ligand>
</feature>
<dbReference type="PRINTS" id="PR00156">
    <property type="entry name" value="COPPERBLUE"/>
</dbReference>
<evidence type="ECO:0000313" key="12">
    <source>
        <dbReference type="Proteomes" id="UP000198426"/>
    </source>
</evidence>
<protein>
    <recommendedName>
        <fullName evidence="7">Pseudoazurin</fullName>
    </recommendedName>
</protein>
<evidence type="ECO:0000256" key="6">
    <source>
        <dbReference type="ARBA" id="ARBA00023008"/>
    </source>
</evidence>
<feature type="signal peptide" evidence="9">
    <location>
        <begin position="1"/>
        <end position="20"/>
    </location>
</feature>
<feature type="binding site" evidence="8">
    <location>
        <position position="98"/>
    </location>
    <ligand>
        <name>Cu cation</name>
        <dbReference type="ChEBI" id="CHEBI:23378"/>
    </ligand>
</feature>